<comment type="function">
    <text evidence="7">Catalyzes the initial step of the lipid cycle reactions in the biosynthesis of the cell wall peptidoglycan: transfers peptidoglycan precursor phospho-MurNAc-pentapeptide from UDP-MurNAc-pentapeptide onto the lipid carrier undecaprenyl phosphate, yielding undecaprenyl-pyrophosphoryl-MurNAc-pentapeptide, known as lipid I.</text>
</comment>
<dbReference type="EMBL" id="CP002131">
    <property type="protein sequence ID" value="ADL07711.1"/>
    <property type="molecule type" value="Genomic_DNA"/>
</dbReference>
<keyword evidence="7" id="KW-0131">Cell cycle</keyword>
<dbReference type="GO" id="GO:0071555">
    <property type="term" value="P:cell wall organization"/>
    <property type="evidence" value="ECO:0007669"/>
    <property type="project" value="UniProtKB-KW"/>
</dbReference>
<accession>D9S2T4</accession>
<comment type="subcellular location">
    <subcellularLocation>
        <location evidence="7">Cell membrane</location>
        <topology evidence="7">Multi-pass membrane protein</topology>
    </subcellularLocation>
    <subcellularLocation>
        <location evidence="1">Membrane</location>
        <topology evidence="1">Multi-pass membrane protein</topology>
    </subcellularLocation>
</comment>
<evidence type="ECO:0000256" key="6">
    <source>
        <dbReference type="ARBA" id="ARBA00023136"/>
    </source>
</evidence>
<evidence type="ECO:0000256" key="7">
    <source>
        <dbReference type="HAMAP-Rule" id="MF_00038"/>
    </source>
</evidence>
<dbReference type="GO" id="GO:0051992">
    <property type="term" value="F:UDP-N-acetylmuramoyl-L-alanyl-D-glutamyl-meso-2,6-diaminopimelyl-D-alanyl-D-alanine:undecaprenyl-phosphate transferase activity"/>
    <property type="evidence" value="ECO:0007669"/>
    <property type="project" value="RHEA"/>
</dbReference>
<keyword evidence="6 7" id="KW-0472">Membrane</keyword>
<dbReference type="UniPathway" id="UPA00219"/>
<dbReference type="NCBIfam" id="TIGR00445">
    <property type="entry name" value="mraY"/>
    <property type="match status" value="1"/>
</dbReference>
<dbReference type="PROSITE" id="PS01347">
    <property type="entry name" value="MRAY_1"/>
    <property type="match status" value="1"/>
</dbReference>
<comment type="catalytic activity">
    <reaction evidence="7">
        <text>UDP-N-acetyl-alpha-D-muramoyl-L-alanyl-gamma-D-glutamyl-meso-2,6-diaminopimeloyl-D-alanyl-D-alanine + di-trans,octa-cis-undecaprenyl phosphate = di-trans,octa-cis-undecaprenyl diphospho-N-acetyl-alpha-D-muramoyl-L-alanyl-D-glutamyl-meso-2,6-diaminopimeloyl-D-alanyl-D-alanine + UMP</text>
        <dbReference type="Rhea" id="RHEA:28386"/>
        <dbReference type="ChEBI" id="CHEBI:57865"/>
        <dbReference type="ChEBI" id="CHEBI:60392"/>
        <dbReference type="ChEBI" id="CHEBI:61386"/>
        <dbReference type="ChEBI" id="CHEBI:61387"/>
        <dbReference type="EC" id="2.7.8.13"/>
    </reaction>
</comment>
<dbReference type="GO" id="GO:0008963">
    <property type="term" value="F:phospho-N-acetylmuramoyl-pentapeptide-transferase activity"/>
    <property type="evidence" value="ECO:0007669"/>
    <property type="project" value="UniProtKB-UniRule"/>
</dbReference>
<evidence type="ECO:0000256" key="3">
    <source>
        <dbReference type="ARBA" id="ARBA00022679"/>
    </source>
</evidence>
<keyword evidence="4 7" id="KW-0812">Transmembrane</keyword>
<dbReference type="Pfam" id="PF00953">
    <property type="entry name" value="Glycos_transf_4"/>
    <property type="match status" value="1"/>
</dbReference>
<feature type="transmembrane region" description="Helical" evidence="7">
    <location>
        <begin position="135"/>
        <end position="159"/>
    </location>
</feature>
<dbReference type="CDD" id="cd06852">
    <property type="entry name" value="GT_MraY"/>
    <property type="match status" value="1"/>
</dbReference>
<dbReference type="PANTHER" id="PTHR22926:SF5">
    <property type="entry name" value="PHOSPHO-N-ACETYLMURAMOYL-PENTAPEPTIDE-TRANSFERASE HOMOLOG"/>
    <property type="match status" value="1"/>
</dbReference>
<dbReference type="GO" id="GO:0009252">
    <property type="term" value="P:peptidoglycan biosynthetic process"/>
    <property type="evidence" value="ECO:0007669"/>
    <property type="project" value="UniProtKB-UniRule"/>
</dbReference>
<gene>
    <name evidence="7" type="primary">mraY</name>
    <name evidence="10" type="ordered locus">Toce_0949</name>
</gene>
<feature type="transmembrane region" description="Helical" evidence="7">
    <location>
        <begin position="74"/>
        <end position="91"/>
    </location>
</feature>
<dbReference type="InterPro" id="IPR018480">
    <property type="entry name" value="PNAcMuramoyl-5peptid_Trfase_CS"/>
</dbReference>
<feature type="binding site" evidence="9">
    <location>
        <position position="166"/>
    </location>
    <ligand>
        <name>Mg(2+)</name>
        <dbReference type="ChEBI" id="CHEBI:18420"/>
    </ligand>
</feature>
<dbReference type="PANTHER" id="PTHR22926">
    <property type="entry name" value="PHOSPHO-N-ACETYLMURAMOYL-PENTAPEPTIDE-TRANSFERASE"/>
    <property type="match status" value="1"/>
</dbReference>
<dbReference type="Proteomes" id="UP000000272">
    <property type="component" value="Chromosome"/>
</dbReference>
<feature type="transmembrane region" description="Helical" evidence="7">
    <location>
        <begin position="111"/>
        <end position="129"/>
    </location>
</feature>
<sequence>MKTAFLAAATAFTLVALFGIFVIPMLAALKFGQTVRIDGPKRHLKKTGTPTMGGIMIIPAIILSTMFFYKGTYYTSMVLLSTTGFALIGFADDYIKVVKKRSLGLRASQKLLFQVILSIILAFFALTVYPGTTKVFFPFIKGGIDLGLLYIPFTVFIILGTVNSVNLTDGLDGLVSGIVVVVGFAYTLISFFLGKDDLALFSAAVSGACLGFLLYNRYPARVFMGDTGSLGLGGAISALTVLNGTHFYLAFIGLVFMLETLSVILQVVFFRTTGKRIFRMSPLHHHFELGGWSEVKVVTVFWIFAAVSALIGIALFYLTVVY</sequence>
<evidence type="ECO:0000256" key="4">
    <source>
        <dbReference type="ARBA" id="ARBA00022692"/>
    </source>
</evidence>
<feature type="transmembrane region" description="Helical" evidence="7">
    <location>
        <begin position="248"/>
        <end position="270"/>
    </location>
</feature>
<keyword evidence="7 9" id="KW-0460">Magnesium</keyword>
<feature type="transmembrane region" description="Helical" evidence="7">
    <location>
        <begin position="171"/>
        <end position="192"/>
    </location>
</feature>
<dbReference type="HAMAP" id="MF_00038">
    <property type="entry name" value="MraY"/>
    <property type="match status" value="1"/>
</dbReference>
<comment type="similarity">
    <text evidence="2 7">Belongs to the glycosyltransferase 4 family. MraY subfamily.</text>
</comment>
<evidence type="ECO:0000256" key="1">
    <source>
        <dbReference type="ARBA" id="ARBA00004141"/>
    </source>
</evidence>
<evidence type="ECO:0000256" key="9">
    <source>
        <dbReference type="PIRSR" id="PIRSR600715-1"/>
    </source>
</evidence>
<dbReference type="OrthoDB" id="9805475at2"/>
<comment type="cofactor">
    <cofactor evidence="7 9">
        <name>Mg(2+)</name>
        <dbReference type="ChEBI" id="CHEBI:18420"/>
    </cofactor>
</comment>
<keyword evidence="7" id="KW-0961">Cell wall biogenesis/degradation</keyword>
<reference evidence="10 11" key="1">
    <citation type="journal article" date="2010" name="Stand. Genomic Sci.">
        <title>Complete genome sequence of Thermosediminibacter oceani type strain (JW/IW-1228P).</title>
        <authorList>
            <person name="Pitluck S."/>
            <person name="Yasawong M."/>
            <person name="Munk C."/>
            <person name="Nolan M."/>
            <person name="Lapidus A."/>
            <person name="Lucas S."/>
            <person name="Glavina Del Rio T."/>
            <person name="Tice H."/>
            <person name="Cheng J.F."/>
            <person name="Bruce D."/>
            <person name="Detter C."/>
            <person name="Tapia R."/>
            <person name="Han C."/>
            <person name="Goodwin L."/>
            <person name="Liolios K."/>
            <person name="Ivanova N."/>
            <person name="Mavromatis K."/>
            <person name="Mikhailova N."/>
            <person name="Pati A."/>
            <person name="Chen A."/>
            <person name="Palaniappan K."/>
            <person name="Land M."/>
            <person name="Hauser L."/>
            <person name="Chang Y.J."/>
            <person name="Jeffries C.D."/>
            <person name="Rohde M."/>
            <person name="Spring S."/>
            <person name="Sikorski J."/>
            <person name="Goker M."/>
            <person name="Woyke T."/>
            <person name="Bristow J."/>
            <person name="Eisen J.A."/>
            <person name="Markowitz V."/>
            <person name="Hugenholtz P."/>
            <person name="Kyrpides N.C."/>
            <person name="Klenk H.P."/>
        </authorList>
    </citation>
    <scope>NUCLEOTIDE SEQUENCE [LARGE SCALE GENOMIC DNA]</scope>
    <source>
        <strain evidence="11">ATCC BAA-1034 / DSM 16646 / JW/IW-1228P</strain>
    </source>
</reference>
<feature type="binding site" evidence="9">
    <location>
        <position position="226"/>
    </location>
    <ligand>
        <name>Mg(2+)</name>
        <dbReference type="ChEBI" id="CHEBI:18420"/>
    </ligand>
</feature>
<dbReference type="KEGG" id="toc:Toce_0949"/>
<dbReference type="HOGENOM" id="CLU_023982_0_1_9"/>
<feature type="transmembrane region" description="Helical" evidence="7">
    <location>
        <begin position="50"/>
        <end position="68"/>
    </location>
</feature>
<dbReference type="eggNOG" id="COG0472">
    <property type="taxonomic scope" value="Bacteria"/>
</dbReference>
<keyword evidence="7 9" id="KW-0479">Metal-binding</keyword>
<keyword evidence="11" id="KW-1185">Reference proteome</keyword>
<keyword evidence="7" id="KW-0133">Cell shape</keyword>
<proteinExistence type="inferred from homology"/>
<keyword evidence="5 7" id="KW-1133">Transmembrane helix</keyword>
<protein>
    <recommendedName>
        <fullName evidence="7 8">Phospho-N-acetylmuramoyl-pentapeptide-transferase</fullName>
        <ecNumber evidence="7 8">2.7.8.13</ecNumber>
    </recommendedName>
    <alternativeName>
        <fullName evidence="7">UDP-MurNAc-pentapeptide phosphotransferase</fullName>
    </alternativeName>
</protein>
<evidence type="ECO:0000313" key="11">
    <source>
        <dbReference type="Proteomes" id="UP000000272"/>
    </source>
</evidence>
<comment type="pathway">
    <text evidence="7">Cell wall biogenesis; peptidoglycan biosynthesis.</text>
</comment>
<dbReference type="STRING" id="555079.Toce_0949"/>
<dbReference type="PROSITE" id="PS01348">
    <property type="entry name" value="MRAY_2"/>
    <property type="match status" value="1"/>
</dbReference>
<keyword evidence="7" id="KW-1003">Cell membrane</keyword>
<organism evidence="10 11">
    <name type="scientific">Thermosediminibacter oceani (strain ATCC BAA-1034 / DSM 16646 / JW/IW-1228P)</name>
    <dbReference type="NCBI Taxonomy" id="555079"/>
    <lineage>
        <taxon>Bacteria</taxon>
        <taxon>Bacillati</taxon>
        <taxon>Bacillota</taxon>
        <taxon>Clostridia</taxon>
        <taxon>Thermosediminibacterales</taxon>
        <taxon>Thermosediminibacteraceae</taxon>
        <taxon>Thermosediminibacter</taxon>
    </lineage>
</organism>
<evidence type="ECO:0000256" key="8">
    <source>
        <dbReference type="NCBIfam" id="TIGR00445"/>
    </source>
</evidence>
<feature type="transmembrane region" description="Helical" evidence="7">
    <location>
        <begin position="198"/>
        <end position="215"/>
    </location>
</feature>
<keyword evidence="7" id="KW-0132">Cell division</keyword>
<evidence type="ECO:0000313" key="10">
    <source>
        <dbReference type="EMBL" id="ADL07711.1"/>
    </source>
</evidence>
<dbReference type="InterPro" id="IPR000715">
    <property type="entry name" value="Glycosyl_transferase_4"/>
</dbReference>
<dbReference type="InterPro" id="IPR003524">
    <property type="entry name" value="PNAcMuramoyl-5peptid_Trfase"/>
</dbReference>
<dbReference type="GO" id="GO:0051301">
    <property type="term" value="P:cell division"/>
    <property type="evidence" value="ECO:0007669"/>
    <property type="project" value="UniProtKB-KW"/>
</dbReference>
<keyword evidence="3 7" id="KW-0808">Transferase</keyword>
<dbReference type="GO" id="GO:0046872">
    <property type="term" value="F:metal ion binding"/>
    <property type="evidence" value="ECO:0007669"/>
    <property type="project" value="UniProtKB-KW"/>
</dbReference>
<dbReference type="GO" id="GO:0005886">
    <property type="term" value="C:plasma membrane"/>
    <property type="evidence" value="ECO:0007669"/>
    <property type="project" value="UniProtKB-SubCell"/>
</dbReference>
<dbReference type="RefSeq" id="WP_013275753.1">
    <property type="nucleotide sequence ID" value="NC_014377.1"/>
</dbReference>
<evidence type="ECO:0000256" key="5">
    <source>
        <dbReference type="ARBA" id="ARBA00022989"/>
    </source>
</evidence>
<name>D9S2T4_THEOJ</name>
<keyword evidence="7" id="KW-0573">Peptidoglycan synthesis</keyword>
<dbReference type="EC" id="2.7.8.13" evidence="7 8"/>
<dbReference type="GO" id="GO:0008360">
    <property type="term" value="P:regulation of cell shape"/>
    <property type="evidence" value="ECO:0007669"/>
    <property type="project" value="UniProtKB-KW"/>
</dbReference>
<evidence type="ECO:0000256" key="2">
    <source>
        <dbReference type="ARBA" id="ARBA00005583"/>
    </source>
</evidence>
<dbReference type="AlphaFoldDB" id="D9S2T4"/>
<feature type="transmembrane region" description="Helical" evidence="7">
    <location>
        <begin position="6"/>
        <end position="29"/>
    </location>
</feature>
<feature type="transmembrane region" description="Helical" evidence="7">
    <location>
        <begin position="222"/>
        <end position="242"/>
    </location>
</feature>
<feature type="transmembrane region" description="Helical" evidence="7">
    <location>
        <begin position="297"/>
        <end position="320"/>
    </location>
</feature>